<accession>A0A7Y9ZBJ0</accession>
<name>A0A7Y9ZBJ0_9MICO</name>
<dbReference type="RefSeq" id="WP_083971401.1">
    <property type="nucleotide sequence ID" value="NZ_BBRC01000004.1"/>
</dbReference>
<keyword evidence="2" id="KW-1133">Transmembrane helix</keyword>
<keyword evidence="4" id="KW-1185">Reference proteome</keyword>
<evidence type="ECO:0000256" key="1">
    <source>
        <dbReference type="SAM" id="MobiDB-lite"/>
    </source>
</evidence>
<evidence type="ECO:0000313" key="4">
    <source>
        <dbReference type="Proteomes" id="UP000547973"/>
    </source>
</evidence>
<dbReference type="AlphaFoldDB" id="A0A7Y9ZBJ0"/>
<dbReference type="InterPro" id="IPR021454">
    <property type="entry name" value="DUF3105"/>
</dbReference>
<dbReference type="EMBL" id="JACBZO010000001">
    <property type="protein sequence ID" value="NYI40316.1"/>
    <property type="molecule type" value="Genomic_DNA"/>
</dbReference>
<keyword evidence="2" id="KW-0812">Transmembrane</keyword>
<feature type="compositionally biased region" description="Gly residues" evidence="1">
    <location>
        <begin position="210"/>
        <end position="219"/>
    </location>
</feature>
<evidence type="ECO:0008006" key="5">
    <source>
        <dbReference type="Google" id="ProtNLM"/>
    </source>
</evidence>
<evidence type="ECO:0000313" key="3">
    <source>
        <dbReference type="EMBL" id="NYI40316.1"/>
    </source>
</evidence>
<organism evidence="3 4">
    <name type="scientific">Demequina lutea</name>
    <dbReference type="NCBI Taxonomy" id="431489"/>
    <lineage>
        <taxon>Bacteria</taxon>
        <taxon>Bacillati</taxon>
        <taxon>Actinomycetota</taxon>
        <taxon>Actinomycetes</taxon>
        <taxon>Micrococcales</taxon>
        <taxon>Demequinaceae</taxon>
        <taxon>Demequina</taxon>
    </lineage>
</organism>
<dbReference type="OrthoDB" id="164831at2"/>
<proteinExistence type="predicted"/>
<reference evidence="3 4" key="1">
    <citation type="submission" date="2020-07" db="EMBL/GenBank/DDBJ databases">
        <title>Sequencing the genomes of 1000 actinobacteria strains.</title>
        <authorList>
            <person name="Klenk H.-P."/>
        </authorList>
    </citation>
    <scope>NUCLEOTIDE SEQUENCE [LARGE SCALE GENOMIC DNA]</scope>
    <source>
        <strain evidence="3 4">DSM 19970</strain>
    </source>
</reference>
<evidence type="ECO:0000256" key="2">
    <source>
        <dbReference type="SAM" id="Phobius"/>
    </source>
</evidence>
<keyword evidence="2" id="KW-0472">Membrane</keyword>
<feature type="transmembrane region" description="Helical" evidence="2">
    <location>
        <begin position="30"/>
        <end position="53"/>
    </location>
</feature>
<comment type="caution">
    <text evidence="3">The sequence shown here is derived from an EMBL/GenBank/DDBJ whole genome shotgun (WGS) entry which is preliminary data.</text>
</comment>
<protein>
    <recommendedName>
        <fullName evidence="5">DUF3105 domain-containing protein</fullName>
    </recommendedName>
</protein>
<sequence>MAENQKARAGGADAARQAVMAARRADRRRVFMVWGAVAVIILSLVGVATKVLVDASARGEALKAAVAAPIAGIVKSTPKSANHVKNLPEPTPTAGVLMPPVGGDHDAVPQNCGVYDAPVGTWHAVHSLEHGAVWITYAPGIAAGEVAKLAAAATNHDHVLVSPFPNLPSPIVLTAWGLQLRVDSASDPRVETFIKKYENGPQTPELGAPCSGGVGQPTG</sequence>
<dbReference type="Pfam" id="PF11303">
    <property type="entry name" value="DUF3105"/>
    <property type="match status" value="1"/>
</dbReference>
<dbReference type="Proteomes" id="UP000547973">
    <property type="component" value="Unassembled WGS sequence"/>
</dbReference>
<feature type="region of interest" description="Disordered" evidence="1">
    <location>
        <begin position="198"/>
        <end position="219"/>
    </location>
</feature>
<gene>
    <name evidence="3" type="ORF">BKA03_000435</name>
</gene>